<protein>
    <submittedName>
        <fullName evidence="1">Uncharacterized protein</fullName>
    </submittedName>
</protein>
<dbReference type="OrthoDB" id="9947334at2"/>
<dbReference type="Proteomes" id="UP000184305">
    <property type="component" value="Unassembled WGS sequence"/>
</dbReference>
<dbReference type="RefSeq" id="WP_073267476.1">
    <property type="nucleotide sequence ID" value="NZ_FRBQ01000008.1"/>
</dbReference>
<dbReference type="STRING" id="1220495.SAMN05216288_4273"/>
<dbReference type="AlphaFoldDB" id="A0A1M7LIG6"/>
<evidence type="ECO:0000313" key="2">
    <source>
        <dbReference type="Proteomes" id="UP000184305"/>
    </source>
</evidence>
<evidence type="ECO:0000313" key="1">
    <source>
        <dbReference type="EMBL" id="SHM77877.1"/>
    </source>
</evidence>
<sequence length="78" mass="8894">MASPTIEDLLDLAEACQEFELCGLGGLVRPWRDGSRERFYDTVMYMFGDDIEMAKALIGQIHALQAQIRAMRDEQEAR</sequence>
<accession>A0A1M7LIG6</accession>
<reference evidence="2" key="1">
    <citation type="submission" date="2016-11" db="EMBL/GenBank/DDBJ databases">
        <authorList>
            <person name="Varghese N."/>
            <person name="Submissions S."/>
        </authorList>
    </citation>
    <scope>NUCLEOTIDE SEQUENCE [LARGE SCALE GENOMIC DNA]</scope>
    <source>
        <strain evidence="2">CECT 8089</strain>
    </source>
</reference>
<name>A0A1M7LIG6_9GAMM</name>
<gene>
    <name evidence="1" type="ORF">SAMN05216288_4273</name>
</gene>
<keyword evidence="2" id="KW-1185">Reference proteome</keyword>
<proteinExistence type="predicted"/>
<dbReference type="EMBL" id="FRBQ01000008">
    <property type="protein sequence ID" value="SHM77877.1"/>
    <property type="molecule type" value="Genomic_DNA"/>
</dbReference>
<organism evidence="1 2">
    <name type="scientific">Phytopseudomonas punonensis</name>
    <dbReference type="NCBI Taxonomy" id="1220495"/>
    <lineage>
        <taxon>Bacteria</taxon>
        <taxon>Pseudomonadati</taxon>
        <taxon>Pseudomonadota</taxon>
        <taxon>Gammaproteobacteria</taxon>
        <taxon>Pseudomonadales</taxon>
        <taxon>Pseudomonadaceae</taxon>
        <taxon>Phytopseudomonas</taxon>
    </lineage>
</organism>